<dbReference type="KEGG" id="ahg:AHOG_15405"/>
<keyword evidence="2" id="KW-1185">Reference proteome</keyword>
<dbReference type="OrthoDB" id="9976875at2"/>
<accession>A0A221W583</accession>
<proteinExistence type="predicted"/>
<organism evidence="1 2">
    <name type="scientific">Actinoalloteichus hoggarensis</name>
    <dbReference type="NCBI Taxonomy" id="1470176"/>
    <lineage>
        <taxon>Bacteria</taxon>
        <taxon>Bacillati</taxon>
        <taxon>Actinomycetota</taxon>
        <taxon>Actinomycetes</taxon>
        <taxon>Pseudonocardiales</taxon>
        <taxon>Pseudonocardiaceae</taxon>
        <taxon>Actinoalloteichus</taxon>
    </lineage>
</organism>
<reference evidence="1 2" key="1">
    <citation type="submission" date="2017-07" db="EMBL/GenBank/DDBJ databases">
        <title>Complete genome sequence of Actinoalloteichus hoggarensis DSM 45943, type strain of Actinoalloteichus hoggarensis.</title>
        <authorList>
            <person name="Ruckert C."/>
            <person name="Nouioui I."/>
            <person name="Willmese J."/>
            <person name="van Wezel G."/>
            <person name="Klenk H.-P."/>
            <person name="Kalinowski J."/>
            <person name="Zotchev S.B."/>
        </authorList>
    </citation>
    <scope>NUCLEOTIDE SEQUENCE [LARGE SCALE GENOMIC DNA]</scope>
    <source>
        <strain evidence="1 2">DSM 45943</strain>
    </source>
</reference>
<evidence type="ECO:0000313" key="2">
    <source>
        <dbReference type="Proteomes" id="UP000204221"/>
    </source>
</evidence>
<sequence>MYDLEAVVAAVSQAYGEDLGDAVANCEAADRLVDFVSAAAEEHDLDLGEVVATAELDEDEATWAASADRPAAVLINRIRDGLA</sequence>
<evidence type="ECO:0000313" key="1">
    <source>
        <dbReference type="EMBL" id="ASO20707.1"/>
    </source>
</evidence>
<protein>
    <submittedName>
        <fullName evidence="1">Uncharacterized protein</fullName>
    </submittedName>
</protein>
<dbReference type="RefSeq" id="WP_093941996.1">
    <property type="nucleotide sequence ID" value="NZ_CP022521.1"/>
</dbReference>
<dbReference type="AlphaFoldDB" id="A0A221W583"/>
<dbReference type="Proteomes" id="UP000204221">
    <property type="component" value="Chromosome"/>
</dbReference>
<gene>
    <name evidence="1" type="ORF">AHOG_15405</name>
</gene>
<name>A0A221W583_9PSEU</name>
<dbReference type="EMBL" id="CP022521">
    <property type="protein sequence ID" value="ASO20707.1"/>
    <property type="molecule type" value="Genomic_DNA"/>
</dbReference>